<name>A0A084B3R4_STACB</name>
<gene>
    <name evidence="1" type="ORF">S7711_10346</name>
</gene>
<dbReference type="EMBL" id="KL648097">
    <property type="protein sequence ID" value="KEY72193.1"/>
    <property type="molecule type" value="Genomic_DNA"/>
</dbReference>
<proteinExistence type="predicted"/>
<protein>
    <submittedName>
        <fullName evidence="1">Uncharacterized protein</fullName>
    </submittedName>
</protein>
<reference evidence="1 2" key="1">
    <citation type="journal article" date="2014" name="BMC Genomics">
        <title>Comparative genome sequencing reveals chemotype-specific gene clusters in the toxigenic black mold Stachybotrys.</title>
        <authorList>
            <person name="Semeiks J."/>
            <person name="Borek D."/>
            <person name="Otwinowski Z."/>
            <person name="Grishin N.V."/>
        </authorList>
    </citation>
    <scope>NUCLEOTIDE SEQUENCE [LARGE SCALE GENOMIC DNA]</scope>
    <source>
        <strain evidence="2">CBS 109288 / IBT 7711</strain>
    </source>
</reference>
<dbReference type="Proteomes" id="UP000028045">
    <property type="component" value="Unassembled WGS sequence"/>
</dbReference>
<organism evidence="1 2">
    <name type="scientific">Stachybotrys chartarum (strain CBS 109288 / IBT 7711)</name>
    <name type="common">Toxic black mold</name>
    <name type="synonym">Stilbospora chartarum</name>
    <dbReference type="NCBI Taxonomy" id="1280523"/>
    <lineage>
        <taxon>Eukaryota</taxon>
        <taxon>Fungi</taxon>
        <taxon>Dikarya</taxon>
        <taxon>Ascomycota</taxon>
        <taxon>Pezizomycotina</taxon>
        <taxon>Sordariomycetes</taxon>
        <taxon>Hypocreomycetidae</taxon>
        <taxon>Hypocreales</taxon>
        <taxon>Stachybotryaceae</taxon>
        <taxon>Stachybotrys</taxon>
    </lineage>
</organism>
<sequence>MACLPAAVIDVRDAVGAAYEFNLFNNYCSITCLCLVLFRHARIEALVPRGTIGSSDVEEALQLAADLLVAKSAKICLSLEPPERAPTWASSTAEMAQVSGEPRPGLHWPGPSSAKFVALQGREVNSRSHYRAMVHLGQAGLPSVAASGCMAGLEAHASGPAMERWTAPVAR</sequence>
<accession>A0A084B3R4</accession>
<dbReference type="AlphaFoldDB" id="A0A084B3R4"/>
<evidence type="ECO:0000313" key="1">
    <source>
        <dbReference type="EMBL" id="KEY72193.1"/>
    </source>
</evidence>
<evidence type="ECO:0000313" key="2">
    <source>
        <dbReference type="Proteomes" id="UP000028045"/>
    </source>
</evidence>
<dbReference type="HOGENOM" id="CLU_1563905_0_0_1"/>
<keyword evidence="2" id="KW-1185">Reference proteome</keyword>